<sequence length="150" mass="16551">MAKSEPQVNINSVSRISSGTSITGEMRSSSDIRVDGCFEGKLYTDGKVVVGETAEVKGDIVCSNIDIWGKVGGNLIIKDTTSLKAGCSVDGNLKVRKLIVELDSVFNGTCRMITVEEYESMAREYRPEQNNVREKGQQTSNDRPRQQDRK</sequence>
<feature type="region of interest" description="Disordered" evidence="2">
    <location>
        <begin position="124"/>
        <end position="150"/>
    </location>
</feature>
<organism evidence="3 4">
    <name type="scientific">Candidatus Cryptobacteroides gallistercoris</name>
    <dbReference type="NCBI Taxonomy" id="2840765"/>
    <lineage>
        <taxon>Bacteria</taxon>
        <taxon>Pseudomonadati</taxon>
        <taxon>Bacteroidota</taxon>
        <taxon>Bacteroidia</taxon>
        <taxon>Bacteroidales</taxon>
        <taxon>Candidatus Cryptobacteroides</taxon>
    </lineage>
</organism>
<name>A0A940DN42_9BACT</name>
<dbReference type="EMBL" id="JADIMJ010000084">
    <property type="protein sequence ID" value="MBO8454181.1"/>
    <property type="molecule type" value="Genomic_DNA"/>
</dbReference>
<reference evidence="3" key="2">
    <citation type="journal article" date="2021" name="PeerJ">
        <title>Extensive microbial diversity within the chicken gut microbiome revealed by metagenomics and culture.</title>
        <authorList>
            <person name="Gilroy R."/>
            <person name="Ravi A."/>
            <person name="Getino M."/>
            <person name="Pursley I."/>
            <person name="Horton D.L."/>
            <person name="Alikhan N.F."/>
            <person name="Baker D."/>
            <person name="Gharbi K."/>
            <person name="Hall N."/>
            <person name="Watson M."/>
            <person name="Adriaenssens E.M."/>
            <person name="Foster-Nyarko E."/>
            <person name="Jarju S."/>
            <person name="Secka A."/>
            <person name="Antonio M."/>
            <person name="Oren A."/>
            <person name="Chaudhuri R.R."/>
            <person name="La Ragione R."/>
            <person name="Hildebrand F."/>
            <person name="Pallen M.J."/>
        </authorList>
    </citation>
    <scope>NUCLEOTIDE SEQUENCE</scope>
    <source>
        <strain evidence="3">F1-3629</strain>
    </source>
</reference>
<dbReference type="InterPro" id="IPR007607">
    <property type="entry name" value="BacA/B"/>
</dbReference>
<evidence type="ECO:0000256" key="2">
    <source>
        <dbReference type="SAM" id="MobiDB-lite"/>
    </source>
</evidence>
<evidence type="ECO:0000313" key="3">
    <source>
        <dbReference type="EMBL" id="MBO8454181.1"/>
    </source>
</evidence>
<dbReference type="Pfam" id="PF04519">
    <property type="entry name" value="Bactofilin"/>
    <property type="match status" value="1"/>
</dbReference>
<dbReference type="Proteomes" id="UP000771749">
    <property type="component" value="Unassembled WGS sequence"/>
</dbReference>
<dbReference type="AlphaFoldDB" id="A0A940DN42"/>
<comment type="caution">
    <text evidence="3">The sequence shown here is derived from an EMBL/GenBank/DDBJ whole genome shotgun (WGS) entry which is preliminary data.</text>
</comment>
<evidence type="ECO:0000313" key="4">
    <source>
        <dbReference type="Proteomes" id="UP000771749"/>
    </source>
</evidence>
<proteinExistence type="inferred from homology"/>
<gene>
    <name evidence="3" type="ORF">IAC07_05600</name>
</gene>
<dbReference type="PANTHER" id="PTHR35024:SF4">
    <property type="entry name" value="POLYMER-FORMING CYTOSKELETAL PROTEIN"/>
    <property type="match status" value="1"/>
</dbReference>
<accession>A0A940DN42</accession>
<dbReference type="PANTHER" id="PTHR35024">
    <property type="entry name" value="HYPOTHETICAL CYTOSOLIC PROTEIN"/>
    <property type="match status" value="1"/>
</dbReference>
<evidence type="ECO:0000256" key="1">
    <source>
        <dbReference type="ARBA" id="ARBA00044755"/>
    </source>
</evidence>
<comment type="similarity">
    <text evidence="1">Belongs to the bactofilin family.</text>
</comment>
<reference evidence="3" key="1">
    <citation type="submission" date="2020-10" db="EMBL/GenBank/DDBJ databases">
        <authorList>
            <person name="Gilroy R."/>
        </authorList>
    </citation>
    <scope>NUCLEOTIDE SEQUENCE</scope>
    <source>
        <strain evidence="3">F1-3629</strain>
    </source>
</reference>
<protein>
    <submittedName>
        <fullName evidence="3">Polymer-forming cytoskeletal protein</fullName>
    </submittedName>
</protein>